<evidence type="ECO:0000313" key="3">
    <source>
        <dbReference type="Proteomes" id="UP000315496"/>
    </source>
</evidence>
<dbReference type="AlphaFoldDB" id="A0A4Z1TDR8"/>
<comment type="caution">
    <text evidence="2">The sequence shown here is derived from an EMBL/GenBank/DDBJ whole genome shotgun (WGS) entry which is preliminary data.</text>
</comment>
<accession>A0A4Z1TDR8</accession>
<keyword evidence="3" id="KW-1185">Reference proteome</keyword>
<dbReference type="EMBL" id="VDLU01000001">
    <property type="protein sequence ID" value="TNJ30699.1"/>
    <property type="molecule type" value="Genomic_DNA"/>
</dbReference>
<sequence length="694" mass="76586">MTETIAREAACTGLGEARLGPASKDPDLSPETEALERRGPESSNAYPELTILTNVPIVDLSVQEDKDRRVHIRIPDSKISPIRPVSCDADVEPLINYLNGGENSGTHVFAWSPDDSICSTRLSGNVVVYTLRDLDSGRVEGGLGGTSVQLCDALAYGLRFLTRYSLLELWVLYVSSPHGTVPRTYLTAVTTPSDHRLTILQLQLKGSRVANGLLTPTIPTSFLKALVGCDLASGKKEPGAEKSILWITHHAVLHLLKIIEEFNTTLKDMDCKTIQVDVSHLIRVGEELSEVLMGYTPTQGMLDALAVLERGIAEVGKPTSIHTKCGRISFSGTTEDAQLLAGLLPTLYDTWPEESRIFFIGHHLLSLLCLTDSVATMQTDVLFGLLQRVDRTTTQGQGKGRVILSSQLLQSDIWRGMYESDTMTLSDVNHERLEEDARPCSQPKSDGGERFVAELDSFDNVLDLIEIKPADFVGTALTSSRCFRGPRTGRQKFLLSQTNVAVAPDMVLTHAESDTQVSISQTASMEERMRRLLSSKHIDVEHLTELGSASESQHSLEDMLTYSIVERMNAHEKEKLLRTIADNKRTSLDSIREMVAHTLEELDAYYASDNFVEDVRRAAHEIPPQSDLAALIIATTKPLTAQEALKRPAPEPLPRNPFTQIVRAIRRTFKRRSLAISRVKSQQASVVVSRAFNG</sequence>
<name>A0A4Z1TDR8_GIAMU</name>
<gene>
    <name evidence="2" type="ORF">GMRT_13684</name>
</gene>
<proteinExistence type="predicted"/>
<dbReference type="Proteomes" id="UP000315496">
    <property type="component" value="Chromosome 1"/>
</dbReference>
<dbReference type="OrthoDB" id="10253991at2759"/>
<feature type="region of interest" description="Disordered" evidence="1">
    <location>
        <begin position="1"/>
        <end position="43"/>
    </location>
</feature>
<evidence type="ECO:0000313" key="2">
    <source>
        <dbReference type="EMBL" id="TNJ30699.1"/>
    </source>
</evidence>
<reference evidence="2 3" key="1">
    <citation type="submission" date="2019-05" db="EMBL/GenBank/DDBJ databases">
        <title>The compact genome of Giardia muris reveals important steps in the evolution of intestinal protozoan parasites.</title>
        <authorList>
            <person name="Xu F."/>
            <person name="Jimenez-Gonzalez A."/>
            <person name="Einarsson E."/>
            <person name="Astvaldsson A."/>
            <person name="Peirasmaki D."/>
            <person name="Eckmann L."/>
            <person name="Andersson J.O."/>
            <person name="Svard S.G."/>
            <person name="Jerlstrom-Hultqvist J."/>
        </authorList>
    </citation>
    <scope>NUCLEOTIDE SEQUENCE [LARGE SCALE GENOMIC DNA]</scope>
    <source>
        <strain evidence="2 3">Roberts-Thomson</strain>
    </source>
</reference>
<organism evidence="2 3">
    <name type="scientific">Giardia muris</name>
    <dbReference type="NCBI Taxonomy" id="5742"/>
    <lineage>
        <taxon>Eukaryota</taxon>
        <taxon>Metamonada</taxon>
        <taxon>Diplomonadida</taxon>
        <taxon>Hexamitidae</taxon>
        <taxon>Giardiinae</taxon>
        <taxon>Giardia</taxon>
    </lineage>
</organism>
<protein>
    <submittedName>
        <fullName evidence="2">Uncharacterized protein</fullName>
    </submittedName>
</protein>
<evidence type="ECO:0000256" key="1">
    <source>
        <dbReference type="SAM" id="MobiDB-lite"/>
    </source>
</evidence>
<dbReference type="VEuPathDB" id="GiardiaDB:GMRT_13684"/>